<gene>
    <name evidence="1" type="ORF">DHETER_LOCUS4390</name>
</gene>
<reference evidence="1" key="1">
    <citation type="submission" date="2021-06" db="EMBL/GenBank/DDBJ databases">
        <authorList>
            <person name="Kallberg Y."/>
            <person name="Tangrot J."/>
            <person name="Rosling A."/>
        </authorList>
    </citation>
    <scope>NUCLEOTIDE SEQUENCE</scope>
    <source>
        <strain evidence="1">IL203A</strain>
    </source>
</reference>
<evidence type="ECO:0000313" key="1">
    <source>
        <dbReference type="EMBL" id="CAG8531598.1"/>
    </source>
</evidence>
<proteinExistence type="predicted"/>
<evidence type="ECO:0000313" key="2">
    <source>
        <dbReference type="Proteomes" id="UP000789702"/>
    </source>
</evidence>
<name>A0ACA9LHP0_9GLOM</name>
<sequence>MVLLPRPLLASANKGRPPQWEWLEYLGDSVLEHCLLKIARGRYLLDYPVEVIEKAVKAMATNKILAAYAITL</sequence>
<accession>A0ACA9LHP0</accession>
<feature type="non-terminal residue" evidence="1">
    <location>
        <position position="72"/>
    </location>
</feature>
<dbReference type="Proteomes" id="UP000789702">
    <property type="component" value="Unassembled WGS sequence"/>
</dbReference>
<organism evidence="1 2">
    <name type="scientific">Dentiscutata heterogama</name>
    <dbReference type="NCBI Taxonomy" id="1316150"/>
    <lineage>
        <taxon>Eukaryota</taxon>
        <taxon>Fungi</taxon>
        <taxon>Fungi incertae sedis</taxon>
        <taxon>Mucoromycota</taxon>
        <taxon>Glomeromycotina</taxon>
        <taxon>Glomeromycetes</taxon>
        <taxon>Diversisporales</taxon>
        <taxon>Gigasporaceae</taxon>
        <taxon>Dentiscutata</taxon>
    </lineage>
</organism>
<keyword evidence="2" id="KW-1185">Reference proteome</keyword>
<protein>
    <submittedName>
        <fullName evidence="1">16233_t:CDS:1</fullName>
    </submittedName>
</protein>
<comment type="caution">
    <text evidence="1">The sequence shown here is derived from an EMBL/GenBank/DDBJ whole genome shotgun (WGS) entry which is preliminary data.</text>
</comment>
<dbReference type="EMBL" id="CAJVPU010004345">
    <property type="protein sequence ID" value="CAG8531598.1"/>
    <property type="molecule type" value="Genomic_DNA"/>
</dbReference>